<keyword evidence="2" id="KW-0472">Membrane</keyword>
<evidence type="ECO:0000256" key="1">
    <source>
        <dbReference type="SAM" id="MobiDB-lite"/>
    </source>
</evidence>
<feature type="signal peptide" evidence="3">
    <location>
        <begin position="1"/>
        <end position="38"/>
    </location>
</feature>
<accession>A0A7S1ZT26</accession>
<protein>
    <submittedName>
        <fullName evidence="4">Uncharacterized protein</fullName>
    </submittedName>
</protein>
<evidence type="ECO:0000256" key="2">
    <source>
        <dbReference type="SAM" id="Phobius"/>
    </source>
</evidence>
<feature type="compositionally biased region" description="Basic residues" evidence="1">
    <location>
        <begin position="348"/>
        <end position="363"/>
    </location>
</feature>
<organism evidence="4">
    <name type="scientific">Ditylum brightwellii</name>
    <dbReference type="NCBI Taxonomy" id="49249"/>
    <lineage>
        <taxon>Eukaryota</taxon>
        <taxon>Sar</taxon>
        <taxon>Stramenopiles</taxon>
        <taxon>Ochrophyta</taxon>
        <taxon>Bacillariophyta</taxon>
        <taxon>Mediophyceae</taxon>
        <taxon>Lithodesmiophycidae</taxon>
        <taxon>Lithodesmiales</taxon>
        <taxon>Lithodesmiaceae</taxon>
        <taxon>Ditylum</taxon>
    </lineage>
</organism>
<keyword evidence="3" id="KW-0732">Signal</keyword>
<reference evidence="4" key="1">
    <citation type="submission" date="2021-01" db="EMBL/GenBank/DDBJ databases">
        <authorList>
            <person name="Corre E."/>
            <person name="Pelletier E."/>
            <person name="Niang G."/>
            <person name="Scheremetjew M."/>
            <person name="Finn R."/>
            <person name="Kale V."/>
            <person name="Holt S."/>
            <person name="Cochrane G."/>
            <person name="Meng A."/>
            <person name="Brown T."/>
            <person name="Cohen L."/>
        </authorList>
    </citation>
    <scope>NUCLEOTIDE SEQUENCE</scope>
    <source>
        <strain evidence="4">Pop2</strain>
    </source>
</reference>
<feature type="transmembrane region" description="Helical" evidence="2">
    <location>
        <begin position="286"/>
        <end position="307"/>
    </location>
</feature>
<feature type="chain" id="PRO_5030549185" evidence="3">
    <location>
        <begin position="39"/>
        <end position="383"/>
    </location>
</feature>
<feature type="region of interest" description="Disordered" evidence="1">
    <location>
        <begin position="315"/>
        <end position="383"/>
    </location>
</feature>
<evidence type="ECO:0000256" key="3">
    <source>
        <dbReference type="SAM" id="SignalP"/>
    </source>
</evidence>
<proteinExistence type="predicted"/>
<name>A0A7S1ZT26_9STRA</name>
<sequence length="383" mass="42244">MLGFAQKTRARPIIGSSKNLVLAFTLTLLIESVDKAYGGWTDMFSHDTESAHYAQSSADSWLGSSSLGIKVKGCAWSYVNNNDKDENDYNCMENESEDGTTYWYMMANCRRANVVYDVYASSSGSASCSSSNFQESFVTNTGLSSFLDTINGDENSPFGDAGDDGYDEFPMCEYDDSGYYYSVGCTDSGGFSIDKFSDEYCTTRIGQVKTLSSLNTIINKMSCFDATNIAEDLIGASNTCAGTDFSACTTSTRTAYMGTKGNTLSNVVTAKSGILSNMTWENKLKYASGGLLLLSSLVMFMGILFTNRRKRRAMMHRKFRQRHGKDARSRRSRRSSSRRRTKDETKSRRSSKSRSKSKSRRSGSKAPREKTIDTGDGGVGYFA</sequence>
<dbReference type="AlphaFoldDB" id="A0A7S1ZT26"/>
<evidence type="ECO:0000313" key="4">
    <source>
        <dbReference type="EMBL" id="CAD9348244.1"/>
    </source>
</evidence>
<keyword evidence="2" id="KW-1133">Transmembrane helix</keyword>
<gene>
    <name evidence="4" type="ORF">DBRI1063_LOCUS20316</name>
</gene>
<feature type="compositionally biased region" description="Basic residues" evidence="1">
    <location>
        <begin position="330"/>
        <end position="340"/>
    </location>
</feature>
<keyword evidence="2" id="KW-0812">Transmembrane</keyword>
<dbReference type="EMBL" id="HBGN01031508">
    <property type="protein sequence ID" value="CAD9348244.1"/>
    <property type="molecule type" value="Transcribed_RNA"/>
</dbReference>